<evidence type="ECO:0000313" key="17">
    <source>
        <dbReference type="EMBL" id="OHT03623.1"/>
    </source>
</evidence>
<keyword evidence="7" id="KW-0378">Hydrolase</keyword>
<gene>
    <name evidence="17" type="ORF">TRFO_28945</name>
</gene>
<dbReference type="RefSeq" id="XP_068356759.1">
    <property type="nucleotide sequence ID" value="XM_068506473.1"/>
</dbReference>
<evidence type="ECO:0000256" key="6">
    <source>
        <dbReference type="ARBA" id="ARBA00022723"/>
    </source>
</evidence>
<keyword evidence="6" id="KW-0479">Metal-binding</keyword>
<dbReference type="GeneID" id="94841177"/>
<accession>A0A1J4JWV0</accession>
<comment type="caution">
    <text evidence="17">The sequence shown here is derived from an EMBL/GenBank/DDBJ whole genome shotgun (WGS) entry which is preliminary data.</text>
</comment>
<keyword evidence="8" id="KW-0106">Calcium</keyword>
<evidence type="ECO:0000256" key="10">
    <source>
        <dbReference type="ARBA" id="ARBA00022989"/>
    </source>
</evidence>
<evidence type="ECO:0000256" key="5">
    <source>
        <dbReference type="ARBA" id="ARBA00022692"/>
    </source>
</evidence>
<keyword evidence="3" id="KW-1003">Cell membrane</keyword>
<evidence type="ECO:0000256" key="9">
    <source>
        <dbReference type="ARBA" id="ARBA00022963"/>
    </source>
</evidence>
<feature type="domain" description="Fungal lipase-type" evidence="16">
    <location>
        <begin position="59"/>
        <end position="179"/>
    </location>
</feature>
<reference evidence="17" key="1">
    <citation type="submission" date="2016-10" db="EMBL/GenBank/DDBJ databases">
        <authorList>
            <person name="Benchimol M."/>
            <person name="Almeida L.G."/>
            <person name="Vasconcelos A.T."/>
            <person name="Perreira-Neves A."/>
            <person name="Rosa I.A."/>
            <person name="Tasca T."/>
            <person name="Bogo M.R."/>
            <person name="de Souza W."/>
        </authorList>
    </citation>
    <scope>NUCLEOTIDE SEQUENCE [LARGE SCALE GENOMIC DNA]</scope>
    <source>
        <strain evidence="17">K</strain>
    </source>
</reference>
<keyword evidence="18" id="KW-1185">Reference proteome</keyword>
<evidence type="ECO:0000256" key="1">
    <source>
        <dbReference type="ARBA" id="ARBA00001913"/>
    </source>
</evidence>
<evidence type="ECO:0000256" key="7">
    <source>
        <dbReference type="ARBA" id="ARBA00022801"/>
    </source>
</evidence>
<evidence type="ECO:0000256" key="8">
    <source>
        <dbReference type="ARBA" id="ARBA00022837"/>
    </source>
</evidence>
<dbReference type="InterPro" id="IPR002921">
    <property type="entry name" value="Fungal_lipase-type"/>
</dbReference>
<dbReference type="Proteomes" id="UP000179807">
    <property type="component" value="Unassembled WGS sequence"/>
</dbReference>
<evidence type="ECO:0000256" key="15">
    <source>
        <dbReference type="SAM" id="SignalP"/>
    </source>
</evidence>
<dbReference type="EMBL" id="MLAK01000820">
    <property type="protein sequence ID" value="OHT03623.1"/>
    <property type="molecule type" value="Genomic_DNA"/>
</dbReference>
<dbReference type="SUPFAM" id="SSF53474">
    <property type="entry name" value="alpha/beta-Hydrolases"/>
    <property type="match status" value="1"/>
</dbReference>
<dbReference type="GO" id="GO:0016042">
    <property type="term" value="P:lipid catabolic process"/>
    <property type="evidence" value="ECO:0007669"/>
    <property type="project" value="UniProtKB-KW"/>
</dbReference>
<evidence type="ECO:0000256" key="2">
    <source>
        <dbReference type="ARBA" id="ARBA00004651"/>
    </source>
</evidence>
<dbReference type="InterPro" id="IPR052214">
    <property type="entry name" value="DAG_Lipase-Related"/>
</dbReference>
<evidence type="ECO:0000256" key="4">
    <source>
        <dbReference type="ARBA" id="ARBA00022553"/>
    </source>
</evidence>
<proteinExistence type="predicted"/>
<keyword evidence="15" id="KW-0732">Signal</keyword>
<evidence type="ECO:0000256" key="13">
    <source>
        <dbReference type="ARBA" id="ARBA00024531"/>
    </source>
</evidence>
<evidence type="ECO:0000313" key="18">
    <source>
        <dbReference type="Proteomes" id="UP000179807"/>
    </source>
</evidence>
<dbReference type="PANTHER" id="PTHR45792:SF8">
    <property type="entry name" value="DIACYLGLYCEROL LIPASE-ALPHA"/>
    <property type="match status" value="1"/>
</dbReference>
<keyword evidence="4" id="KW-0597">Phosphoprotein</keyword>
<feature type="signal peptide" evidence="15">
    <location>
        <begin position="1"/>
        <end position="22"/>
    </location>
</feature>
<evidence type="ECO:0000256" key="14">
    <source>
        <dbReference type="ARBA" id="ARBA00026104"/>
    </source>
</evidence>
<sequence>MVRLVGGVLIALLQLCVRLANAAYYADFSSFGGDVLYSHTVCEQERPVFFVYTQDGALFIVTRGSSEPEDFATDAEFTETHTDYGIFHTGFYNAACYVYNETIQYIVDWSGPVYFVGHSYGASVSQILSVIIHHFHPNVDAYSFAYAPMPAMNLAADDTIQDRMYGIVNDDDIIPTLSIPNCYQRFTILYPTIHNVPTDVLVDSFDTLLKILKFTTLIDEEMFEMIWNAVPTIVVAAKEYEAGTMKYVRYPAGTVYQLKKNNPKTLAAAIVNPEIALSTLSIALNALSDHDCDKYIVIVDQILEA</sequence>
<organism evidence="17 18">
    <name type="scientific">Tritrichomonas foetus</name>
    <dbReference type="NCBI Taxonomy" id="1144522"/>
    <lineage>
        <taxon>Eukaryota</taxon>
        <taxon>Metamonada</taxon>
        <taxon>Parabasalia</taxon>
        <taxon>Tritrichomonadida</taxon>
        <taxon>Tritrichomonadidae</taxon>
        <taxon>Tritrichomonas</taxon>
    </lineage>
</organism>
<dbReference type="OrthoDB" id="438440at2759"/>
<dbReference type="AlphaFoldDB" id="A0A1J4JWV0"/>
<dbReference type="Gene3D" id="3.40.50.1820">
    <property type="entry name" value="alpha/beta hydrolase"/>
    <property type="match status" value="1"/>
</dbReference>
<dbReference type="EC" id="3.1.1.116" evidence="14"/>
<dbReference type="PANTHER" id="PTHR45792">
    <property type="entry name" value="DIACYLGLYCEROL LIPASE HOMOLOG-RELATED"/>
    <property type="match status" value="1"/>
</dbReference>
<dbReference type="GO" id="GO:0046872">
    <property type="term" value="F:metal ion binding"/>
    <property type="evidence" value="ECO:0007669"/>
    <property type="project" value="UniProtKB-KW"/>
</dbReference>
<dbReference type="InterPro" id="IPR029058">
    <property type="entry name" value="AB_hydrolase_fold"/>
</dbReference>
<name>A0A1J4JWV0_9EUKA</name>
<evidence type="ECO:0000256" key="3">
    <source>
        <dbReference type="ARBA" id="ARBA00022475"/>
    </source>
</evidence>
<comment type="catalytic activity">
    <reaction evidence="13">
        <text>a 1,2-diacyl-sn-glycerol + H2O = a 2-acylglycerol + a fatty acid + H(+)</text>
        <dbReference type="Rhea" id="RHEA:33275"/>
        <dbReference type="ChEBI" id="CHEBI:15377"/>
        <dbReference type="ChEBI" id="CHEBI:15378"/>
        <dbReference type="ChEBI" id="CHEBI:17389"/>
        <dbReference type="ChEBI" id="CHEBI:17815"/>
        <dbReference type="ChEBI" id="CHEBI:28868"/>
        <dbReference type="EC" id="3.1.1.116"/>
    </reaction>
    <physiologicalReaction direction="left-to-right" evidence="13">
        <dbReference type="Rhea" id="RHEA:33276"/>
    </physiologicalReaction>
</comment>
<keyword evidence="12" id="KW-0472">Membrane</keyword>
<dbReference type="GO" id="GO:0016298">
    <property type="term" value="F:lipase activity"/>
    <property type="evidence" value="ECO:0007669"/>
    <property type="project" value="TreeGrafter"/>
</dbReference>
<feature type="chain" id="PRO_5009630179" description="sn-1-specific diacylglycerol lipase" evidence="15">
    <location>
        <begin position="23"/>
        <end position="305"/>
    </location>
</feature>
<keyword evidence="10" id="KW-1133">Transmembrane helix</keyword>
<keyword evidence="9" id="KW-0442">Lipid degradation</keyword>
<evidence type="ECO:0000256" key="12">
    <source>
        <dbReference type="ARBA" id="ARBA00023136"/>
    </source>
</evidence>
<keyword evidence="5" id="KW-0812">Transmembrane</keyword>
<protein>
    <recommendedName>
        <fullName evidence="14">sn-1-specific diacylglycerol lipase</fullName>
        <ecNumber evidence="14">3.1.1.116</ecNumber>
    </recommendedName>
</protein>
<dbReference type="Pfam" id="PF01764">
    <property type="entry name" value="Lipase_3"/>
    <property type="match status" value="1"/>
</dbReference>
<comment type="cofactor">
    <cofactor evidence="1">
        <name>Ca(2+)</name>
        <dbReference type="ChEBI" id="CHEBI:29108"/>
    </cofactor>
</comment>
<comment type="subcellular location">
    <subcellularLocation>
        <location evidence="2">Cell membrane</location>
        <topology evidence="2">Multi-pass membrane protein</topology>
    </subcellularLocation>
</comment>
<evidence type="ECO:0000259" key="16">
    <source>
        <dbReference type="Pfam" id="PF01764"/>
    </source>
</evidence>
<dbReference type="GO" id="GO:0005886">
    <property type="term" value="C:plasma membrane"/>
    <property type="evidence" value="ECO:0007669"/>
    <property type="project" value="UniProtKB-SubCell"/>
</dbReference>
<evidence type="ECO:0000256" key="11">
    <source>
        <dbReference type="ARBA" id="ARBA00023098"/>
    </source>
</evidence>
<keyword evidence="11" id="KW-0443">Lipid metabolism</keyword>
<dbReference type="VEuPathDB" id="TrichDB:TRFO_28945"/>